<dbReference type="InterPro" id="IPR041677">
    <property type="entry name" value="DNA2/NAM7_AAA_11"/>
</dbReference>
<dbReference type="Pfam" id="PF18741">
    <property type="entry name" value="MTES_1575"/>
    <property type="match status" value="1"/>
</dbReference>
<dbReference type="Gene3D" id="3.40.50.300">
    <property type="entry name" value="P-loop containing nucleotide triphosphate hydrolases"/>
    <property type="match status" value="3"/>
</dbReference>
<dbReference type="OrthoDB" id="9757917at2"/>
<dbReference type="PANTHER" id="PTHR10887">
    <property type="entry name" value="DNA2/NAM7 HELICASE FAMILY"/>
    <property type="match status" value="1"/>
</dbReference>
<dbReference type="Pfam" id="PF13195">
    <property type="entry name" value="DUF4011"/>
    <property type="match status" value="1"/>
</dbReference>
<keyword evidence="5" id="KW-1185">Reference proteome</keyword>
<dbReference type="SUPFAM" id="SSF52980">
    <property type="entry name" value="Restriction endonuclease-like"/>
    <property type="match status" value="1"/>
</dbReference>
<feature type="domain" description="DNA2/NAM7 helicase-like C-terminal" evidence="2">
    <location>
        <begin position="1650"/>
        <end position="1843"/>
    </location>
</feature>
<evidence type="ECO:0000259" key="2">
    <source>
        <dbReference type="Pfam" id="PF13087"/>
    </source>
</evidence>
<dbReference type="CDD" id="cd18808">
    <property type="entry name" value="SF1_C_Upf1"/>
    <property type="match status" value="1"/>
</dbReference>
<sequence length="2117" mass="238174">MLRFTGEIVAHQNQDQYKAENVEGTVNELFSGKLSLEQALQKLRTRLLDLSARNRLLNYRHPKGRSIQFVDKPNLNLVFNRLVDGKSIQIIYVSDPPPDSYELRRPDVKTYAQSQGIDTDVEFSPLACGETANKHTPKLQALNYPAELDKLCRKLASEARTVIEETGTNMLYLVFGFLEFYENPASNKPLLAPLLSVPIRLERAGTDNKTRTYQYNIHYSDEDIHENQTLREKLSRDFLLQLPTFDEDDEPGTYFDKLAEAFKNQKRWRVRHQLTLGFLSFGKLALWEGLDPEKWPGLLEHPLLNQIFSGGSGDGGALFPVDYDIDSHPMGETPLIYDADSSQHSAIIDVLNGKNMVINGPPGTGKSQTITNIIAAGLKAGKKVLFVSDKLAALEVVRYRLNKASLGHFCLELHSHKTQKKKLLEDIEARIQERFHAPHQLESKIDSLKLRKKELNRYATIMGSKVGNELELTVYDIFWKTERLRQQIGDLAQSVQSIELPNVESWNYADIESRRSKLDAFGQMYLAIGTYDTSHPWWGFFPRPLIPGDEEAIDTIVSNAIEIAKDLFDSVVNCFEFLGVIEEPEIATVLSLEKAIRLLPDPPENLDSLLLPKMLAAEVRVDYPIRTLEAAFGKLRQAQILDDKACSLLLPDNNVTLTQVAPMARRCSSELKPAFFTSPLESIKECISAAEIALSELEKTATSTPCQYFQARVSMLENLNRRLEEAAPLKLLGQPLNALKVGAEVLASEVLRLRVSYGRVRDIAKIRGIEFDGSPSAVSLLGQPDGVTGVVKGTTVDAEIIANARKTAEYLLFDMPIGKIARASQSNDLLLPEQSLQELSLRHAKLVIVLQKSTQLLDEVNEIAQQGGIVFDGSVKGLENLEVLSNIFNRAPTDLLDYRSSSFGHPRALELIEASENAFIHEEKMRSELDSKFYLDSLPTAEELKNALRVFRRGDNFFNFLNGDWHRAKKLFSGMAKNKQKLKAAGYAEQISDLISWMEHLAAFINNEEYKTSFGSLFRGIDTDFSKIRRLQEWYSTSNSELLHHTTLSETIDLSTFDERKISKLASSVEKLHAYSTALTQILGESKELVGPVGQYLESTVNNTGWGEFNQKLQQIKNGIGKAILYLERFVTADISPRRAVDVLNAKLELHSAQDDFTALNQGVAYIQEHTEHILPGISQVSCNSWGSFLDQLDVFVLATTALAEIVSACGGDEIKPAETKDLLEAKFKLDNALEQFSAIPDQAVFDSWVSYISNIREKVVLTEQFTSTLLSAGKPGSTAKNVIEGLEARDSADRFISSVENDEDAISILQGHFDGLKTDLDTLQATTEWCSKIMEDRQLVGMPIRSLLLSEEAPFKLKSAKGLLANVAFQREALESALEKLRDFGAYKWEVWNLSELNTKYAGKLLARLKNASANLNEVLPWSKYMQERKDCESSGLKEFINGAEAKKFPAAAVAEIFEYVAYRSIGKSIYRSHPELERFSGLKHQKMRNEFVTLDEEIISLTGKSFAYEIDRVKKVPPGDSGITASQKTEMQLIRHELGKTRRHLPIRQLIRRAGGAIQALKPCFMMGPLSVAQYLAHGAIEFDIIVMDEASQLRPEEALGAITRGTQLVVVGDPKQLPPTNFFDRLVDGGDDDDEDESPAVLSGSESILDICQQLFHPVRSLRWHYRSQHESLIAFSNYHFYESRLVVFPSPYSRNNRLGVRYRYVKDGIYKDRQNLPEAQRVVAAVLEHMMKYPEESLGVVTLNQTQRDLIEDLLEKSLRNIDEADEFISKWEADGWPFFVKNLENVQGDERDVIFISTTFGKAPGTEKPRQNFGPISRQGGWRRLNVLFTRARRKVELFTSMQSDDIVTDEKTPAGTRALKDYLDFASRGVLTTTNFTGRDPDSDFEVSVGNLLRNHGYEVVPQLGVAGFFIDLAVRNPDRPGEFLAAVECDGATYHSSNSARDRDRIRQSILESLGWENRIWRIWSTDWFYNARNEIDRLLSFLEQRRKIAQVEPAPEYDYEGIGAESEGEEVGKENQVDLSSNVSSPIYGDELCVEVGDLVTYCLVDKPDERHTVMIVDTESNPKLHLVNQETALAKALLDLPVGEEEMVGNAGHKVRVIKIQRQIEIAT</sequence>
<dbReference type="Gene3D" id="3.40.960.10">
    <property type="entry name" value="VSR Endonuclease"/>
    <property type="match status" value="1"/>
</dbReference>
<feature type="domain" description="Restriction endonuclease type II-like" evidence="3">
    <location>
        <begin position="1891"/>
        <end position="1990"/>
    </location>
</feature>
<dbReference type="InterPro" id="IPR049468">
    <property type="entry name" value="Restrct_endonuc-II-like_dom"/>
</dbReference>
<dbReference type="Proteomes" id="UP000295367">
    <property type="component" value="Unassembled WGS sequence"/>
</dbReference>
<dbReference type="InterPro" id="IPR041679">
    <property type="entry name" value="DNA2/NAM7-like_C"/>
</dbReference>
<evidence type="ECO:0000259" key="1">
    <source>
        <dbReference type="Pfam" id="PF13086"/>
    </source>
</evidence>
<dbReference type="FunFam" id="3.40.960.10:FF:000002">
    <property type="entry name" value="DNA helicase related protein"/>
    <property type="match status" value="1"/>
</dbReference>
<organism evidence="4 5">
    <name type="scientific">Sulfurirhabdus autotrophica</name>
    <dbReference type="NCBI Taxonomy" id="1706046"/>
    <lineage>
        <taxon>Bacteria</taxon>
        <taxon>Pseudomonadati</taxon>
        <taxon>Pseudomonadota</taxon>
        <taxon>Betaproteobacteria</taxon>
        <taxon>Nitrosomonadales</taxon>
        <taxon>Sulfuricellaceae</taxon>
        <taxon>Sulfurirhabdus</taxon>
    </lineage>
</organism>
<comment type="caution">
    <text evidence="4">The sequence shown here is derived from an EMBL/GenBank/DDBJ whole genome shotgun (WGS) entry which is preliminary data.</text>
</comment>
<name>A0A4R3Y4Z5_9PROT</name>
<dbReference type="FunFam" id="3.40.50.300:FF:002063">
    <property type="entry name" value="DNA helicase related protein"/>
    <property type="match status" value="1"/>
</dbReference>
<evidence type="ECO:0000259" key="3">
    <source>
        <dbReference type="Pfam" id="PF18741"/>
    </source>
</evidence>
<proteinExistence type="predicted"/>
<dbReference type="Pfam" id="PF13086">
    <property type="entry name" value="AAA_11"/>
    <property type="match status" value="1"/>
</dbReference>
<dbReference type="SUPFAM" id="SSF52540">
    <property type="entry name" value="P-loop containing nucleoside triphosphate hydrolases"/>
    <property type="match status" value="2"/>
</dbReference>
<feature type="domain" description="DNA2/NAM7 helicase helicase" evidence="1">
    <location>
        <begin position="1579"/>
        <end position="1623"/>
    </location>
</feature>
<evidence type="ECO:0000313" key="4">
    <source>
        <dbReference type="EMBL" id="TCV86642.1"/>
    </source>
</evidence>
<dbReference type="InterPro" id="IPR047187">
    <property type="entry name" value="SF1_C_Upf1"/>
</dbReference>
<dbReference type="Pfam" id="PF13087">
    <property type="entry name" value="AAA_12"/>
    <property type="match status" value="1"/>
</dbReference>
<protein>
    <submittedName>
        <fullName evidence="4">AAA domain-containing protein</fullName>
    </submittedName>
</protein>
<evidence type="ECO:0000313" key="5">
    <source>
        <dbReference type="Proteomes" id="UP000295367"/>
    </source>
</evidence>
<dbReference type="EMBL" id="SMCO01000006">
    <property type="protein sequence ID" value="TCV86642.1"/>
    <property type="molecule type" value="Genomic_DNA"/>
</dbReference>
<accession>A0A4R3Y4Z5</accession>
<dbReference type="InterPro" id="IPR025103">
    <property type="entry name" value="DUF4011"/>
</dbReference>
<dbReference type="InterPro" id="IPR011335">
    <property type="entry name" value="Restrct_endonuc-II-like"/>
</dbReference>
<dbReference type="InterPro" id="IPR027417">
    <property type="entry name" value="P-loop_NTPase"/>
</dbReference>
<dbReference type="InterPro" id="IPR045055">
    <property type="entry name" value="DNA2/NAM7-like"/>
</dbReference>
<gene>
    <name evidence="4" type="ORF">EDC63_1063</name>
</gene>
<reference evidence="4 5" key="1">
    <citation type="submission" date="2019-03" db="EMBL/GenBank/DDBJ databases">
        <title>Genomic Encyclopedia of Type Strains, Phase IV (KMG-IV): sequencing the most valuable type-strain genomes for metagenomic binning, comparative biology and taxonomic classification.</title>
        <authorList>
            <person name="Goeker M."/>
        </authorList>
    </citation>
    <scope>NUCLEOTIDE SEQUENCE [LARGE SCALE GENOMIC DNA]</scope>
    <source>
        <strain evidence="4 5">DSM 100309</strain>
    </source>
</reference>
<dbReference type="PANTHER" id="PTHR10887:SF495">
    <property type="entry name" value="HELICASE SENATAXIN ISOFORM X1-RELATED"/>
    <property type="match status" value="1"/>
</dbReference>
<dbReference type="SUPFAM" id="SSF54534">
    <property type="entry name" value="FKBP-like"/>
    <property type="match status" value="1"/>
</dbReference>
<dbReference type="GO" id="GO:0004386">
    <property type="term" value="F:helicase activity"/>
    <property type="evidence" value="ECO:0007669"/>
    <property type="project" value="InterPro"/>
</dbReference>